<dbReference type="PATRIC" id="fig|1309411.5.peg.3035"/>
<gene>
    <name evidence="1" type="ORF">SY84_14885</name>
</gene>
<dbReference type="Gene3D" id="3.40.50.720">
    <property type="entry name" value="NAD(P)-binding Rossmann-like Domain"/>
    <property type="match status" value="1"/>
</dbReference>
<evidence type="ECO:0000313" key="1">
    <source>
        <dbReference type="EMBL" id="AKH18090.1"/>
    </source>
</evidence>
<evidence type="ECO:0000313" key="2">
    <source>
        <dbReference type="Proteomes" id="UP000034024"/>
    </source>
</evidence>
<proteinExistence type="predicted"/>
<dbReference type="RefSeq" id="WP_046844657.1">
    <property type="nucleotide sequence ID" value="NZ_CP011389.1"/>
</dbReference>
<reference evidence="1 2" key="1">
    <citation type="submission" date="2015-01" db="EMBL/GenBank/DDBJ databases">
        <title>Deinococcus soli/N5/whole genome sequencing.</title>
        <authorList>
            <person name="Kim M.K."/>
            <person name="Srinivasan S."/>
            <person name="Lee J.-J."/>
        </authorList>
    </citation>
    <scope>NUCLEOTIDE SEQUENCE [LARGE SCALE GENOMIC DNA]</scope>
    <source>
        <strain evidence="1 2">N5</strain>
    </source>
</reference>
<name>A0A0F7JTP7_9DEIO</name>
<dbReference type="Proteomes" id="UP000034024">
    <property type="component" value="Chromosome"/>
</dbReference>
<sequence length="248" mass="26092">MHPDSPLALIGYPAPAARALRDLGLIAVNVPTDDLRAVLDASRTLHFTGALVHPSQETHALGAVTPDAVARRVGRVDAIALSGEFHGTFALSDALTDALDASGYASRGASVLILGVDAHDLALALPLARLGFTEIGIAAESTPEAERAARDLPAGRRAFPLSRRDPSVTDFAARADLLILTAGTLPPRLVQPYHTIIDLTGRASVTGSGASTLDLRDLPLRRLARQLEHATGQRFHPQELEGALQALV</sequence>
<dbReference type="Gene3D" id="3.40.50.10860">
    <property type="entry name" value="Leucine Dehydrogenase, chain A, domain 1"/>
    <property type="match status" value="1"/>
</dbReference>
<dbReference type="EMBL" id="CP011389">
    <property type="protein sequence ID" value="AKH18090.1"/>
    <property type="molecule type" value="Genomic_DNA"/>
</dbReference>
<dbReference type="KEGG" id="dch:SY84_14885"/>
<organism evidence="1 2">
    <name type="scientific">Deinococcus soli</name>
    <name type="common">ex Cha et al. 2016</name>
    <dbReference type="NCBI Taxonomy" id="1309411"/>
    <lineage>
        <taxon>Bacteria</taxon>
        <taxon>Thermotogati</taxon>
        <taxon>Deinococcota</taxon>
        <taxon>Deinococci</taxon>
        <taxon>Deinococcales</taxon>
        <taxon>Deinococcaceae</taxon>
        <taxon>Deinococcus</taxon>
    </lineage>
</organism>
<accession>A0A0F7JTP7</accession>
<protein>
    <submittedName>
        <fullName evidence="1">Shikimate dehydrogenase</fullName>
    </submittedName>
</protein>
<dbReference type="OrthoDB" id="67221at2"/>
<keyword evidence="2" id="KW-1185">Reference proteome</keyword>
<dbReference type="AlphaFoldDB" id="A0A0F7JTP7"/>